<sequence>MKFTKIIGVILIGVGVWALNVSFQTYLPNAEDLLQDKTGNMLESVKNFCPHYDPNDKDTFEPCQRVFDTMRTTWNVVGIGLFAGGILSYYKWLLQLLEIIRDKLLK</sequence>
<evidence type="ECO:0000313" key="3">
    <source>
        <dbReference type="Proteomes" id="UP000028059"/>
    </source>
</evidence>
<keyword evidence="1" id="KW-1133">Transmembrane helix</keyword>
<accession>A0A081RPT0</accession>
<organism evidence="2 3">
    <name type="scientific">Marine Group I thaumarchaeote SCGC AAA799-N04</name>
    <dbReference type="NCBI Taxonomy" id="1502293"/>
    <lineage>
        <taxon>Archaea</taxon>
        <taxon>Nitrososphaerota</taxon>
        <taxon>Marine Group I</taxon>
    </lineage>
</organism>
<evidence type="ECO:0000313" key="2">
    <source>
        <dbReference type="EMBL" id="KEQ57203.1"/>
    </source>
</evidence>
<feature type="transmembrane region" description="Helical" evidence="1">
    <location>
        <begin position="74"/>
        <end position="94"/>
    </location>
</feature>
<reference evidence="2 3" key="1">
    <citation type="submission" date="2014-06" db="EMBL/GenBank/DDBJ databases">
        <authorList>
            <person name="Ngugi D.K."/>
            <person name="Blom J."/>
            <person name="Alam I."/>
            <person name="Rashid M."/>
            <person name="Ba Alawi W."/>
            <person name="Zhang G."/>
            <person name="Hikmawan T."/>
            <person name="Guan Y."/>
            <person name="Antunes A."/>
            <person name="Siam R."/>
            <person name="ElDorry H."/>
            <person name="Bajic V."/>
            <person name="Stingl U."/>
        </authorList>
    </citation>
    <scope>NUCLEOTIDE SEQUENCE [LARGE SCALE GENOMIC DNA]</scope>
    <source>
        <strain evidence="2">SCGC AAA799-N04</strain>
    </source>
</reference>
<keyword evidence="1" id="KW-0812">Transmembrane</keyword>
<protein>
    <submittedName>
        <fullName evidence="2">Uncharacterized protein</fullName>
    </submittedName>
</protein>
<name>A0A081RPT0_9ARCH</name>
<evidence type="ECO:0000256" key="1">
    <source>
        <dbReference type="SAM" id="Phobius"/>
    </source>
</evidence>
<proteinExistence type="predicted"/>
<dbReference type="AlphaFoldDB" id="A0A081RPT0"/>
<comment type="caution">
    <text evidence="2">The sequence shown here is derived from an EMBL/GenBank/DDBJ whole genome shotgun (WGS) entry which is preliminary data.</text>
</comment>
<keyword evidence="1" id="KW-0472">Membrane</keyword>
<dbReference type="EMBL" id="JOKN01000002">
    <property type="protein sequence ID" value="KEQ57203.1"/>
    <property type="molecule type" value="Genomic_DNA"/>
</dbReference>
<gene>
    <name evidence="2" type="ORF">AAA799N04_00153</name>
</gene>
<keyword evidence="3" id="KW-1185">Reference proteome</keyword>
<dbReference type="Proteomes" id="UP000028059">
    <property type="component" value="Unassembled WGS sequence"/>
</dbReference>
<feature type="transmembrane region" description="Helical" evidence="1">
    <location>
        <begin position="7"/>
        <end position="27"/>
    </location>
</feature>